<dbReference type="Proteomes" id="UP001472677">
    <property type="component" value="Unassembled WGS sequence"/>
</dbReference>
<evidence type="ECO:0000313" key="3">
    <source>
        <dbReference type="EMBL" id="KAK8581458.1"/>
    </source>
</evidence>
<feature type="region of interest" description="Disordered" evidence="1">
    <location>
        <begin position="78"/>
        <end position="107"/>
    </location>
</feature>
<dbReference type="EMBL" id="JBBPBM010000006">
    <property type="protein sequence ID" value="KAK8581458.1"/>
    <property type="molecule type" value="Genomic_DNA"/>
</dbReference>
<sequence>MLSSPGINYTWYFLVSIIYDIWLCSGSSILRSLKDLYLLEKFVLLRYLATGFLNLSALGSISRCRRPCHHHLLISGRRSRVPSSKISRSPLRRRFPSSPFNPSVGFGSEADMLPFSAQFDRARTSELARNHSAGPRTSDPGKRTFQ</sequence>
<feature type="transmembrane region" description="Helical" evidence="2">
    <location>
        <begin position="42"/>
        <end position="61"/>
    </location>
</feature>
<feature type="transmembrane region" description="Helical" evidence="2">
    <location>
        <begin position="12"/>
        <end position="30"/>
    </location>
</feature>
<keyword evidence="2" id="KW-0472">Membrane</keyword>
<reference evidence="3 4" key="1">
    <citation type="journal article" date="2024" name="G3 (Bethesda)">
        <title>Genome assembly of Hibiscus sabdariffa L. provides insights into metabolisms of medicinal natural products.</title>
        <authorList>
            <person name="Kim T."/>
        </authorList>
    </citation>
    <scope>NUCLEOTIDE SEQUENCE [LARGE SCALE GENOMIC DNA]</scope>
    <source>
        <strain evidence="3">TK-2024</strain>
        <tissue evidence="3">Old leaves</tissue>
    </source>
</reference>
<protein>
    <submittedName>
        <fullName evidence="3">Uncharacterized protein</fullName>
    </submittedName>
</protein>
<keyword evidence="4" id="KW-1185">Reference proteome</keyword>
<keyword evidence="2" id="KW-1133">Transmembrane helix</keyword>
<evidence type="ECO:0000256" key="1">
    <source>
        <dbReference type="SAM" id="MobiDB-lite"/>
    </source>
</evidence>
<keyword evidence="2" id="KW-0812">Transmembrane</keyword>
<comment type="caution">
    <text evidence="3">The sequence shown here is derived from an EMBL/GenBank/DDBJ whole genome shotgun (WGS) entry which is preliminary data.</text>
</comment>
<accession>A0ABR2FKI0</accession>
<gene>
    <name evidence="3" type="ORF">V6N12_071680</name>
</gene>
<organism evidence="3 4">
    <name type="scientific">Hibiscus sabdariffa</name>
    <name type="common">roselle</name>
    <dbReference type="NCBI Taxonomy" id="183260"/>
    <lineage>
        <taxon>Eukaryota</taxon>
        <taxon>Viridiplantae</taxon>
        <taxon>Streptophyta</taxon>
        <taxon>Embryophyta</taxon>
        <taxon>Tracheophyta</taxon>
        <taxon>Spermatophyta</taxon>
        <taxon>Magnoliopsida</taxon>
        <taxon>eudicotyledons</taxon>
        <taxon>Gunneridae</taxon>
        <taxon>Pentapetalae</taxon>
        <taxon>rosids</taxon>
        <taxon>malvids</taxon>
        <taxon>Malvales</taxon>
        <taxon>Malvaceae</taxon>
        <taxon>Malvoideae</taxon>
        <taxon>Hibiscus</taxon>
    </lineage>
</organism>
<name>A0ABR2FKI0_9ROSI</name>
<feature type="region of interest" description="Disordered" evidence="1">
    <location>
        <begin position="126"/>
        <end position="146"/>
    </location>
</feature>
<proteinExistence type="predicted"/>
<evidence type="ECO:0000313" key="4">
    <source>
        <dbReference type="Proteomes" id="UP001472677"/>
    </source>
</evidence>
<evidence type="ECO:0000256" key="2">
    <source>
        <dbReference type="SAM" id="Phobius"/>
    </source>
</evidence>